<keyword evidence="5" id="KW-0547">Nucleotide-binding</keyword>
<comment type="subcellular location">
    <subcellularLocation>
        <location evidence="1">Cell membrane</location>
    </subcellularLocation>
</comment>
<evidence type="ECO:0000256" key="6">
    <source>
        <dbReference type="ARBA" id="ARBA00022840"/>
    </source>
</evidence>
<keyword evidence="8" id="KW-0472">Membrane</keyword>
<evidence type="ECO:0000256" key="1">
    <source>
        <dbReference type="ARBA" id="ARBA00004236"/>
    </source>
</evidence>
<protein>
    <recommendedName>
        <fullName evidence="9">ABC transporter domain-containing protein</fullName>
    </recommendedName>
</protein>
<keyword evidence="6" id="KW-0067">ATP-binding</keyword>
<dbReference type="SMART" id="SM00382">
    <property type="entry name" value="AAA"/>
    <property type="match status" value="1"/>
</dbReference>
<evidence type="ECO:0000256" key="8">
    <source>
        <dbReference type="ARBA" id="ARBA00023136"/>
    </source>
</evidence>
<sequence length="316" mass="34808">MNPIEVSSLKKTYGDIKAVDGITFSVSKGEVFALLGPNGAGKTTAIEIMEGLRKKDEGTVKVLGFDPWKEGHKLHKKIGVIPQDFTFFEKATPQEAIQYYSDLFGVKINPDQLLKEVLLEDSDKVLFENLSGGQKQKTGLALALVNSPELLFLDEPTTGLDPNARRAIWEVIREFKAKGKTIVLTTHYLDEAQQLSDRVAIMNNGQIVAIGTADEIIEQHGSGERLEIQGTEELANYIAENTELVINFNKGIISIPLKQRIDALAVLAAAEQSKLDWGEIRTRRDSLDDVFVKLVSGMIDEHGEIIIEKESSGSSS</sequence>
<organism evidence="10 11">
    <name type="scientific">miscellaneous Crenarchaeota group-1 archaeon SG8-32-1</name>
    <dbReference type="NCBI Taxonomy" id="1685124"/>
    <lineage>
        <taxon>Archaea</taxon>
        <taxon>Candidatus Bathyarchaeota</taxon>
        <taxon>MCG-1</taxon>
    </lineage>
</organism>
<dbReference type="GO" id="GO:0016887">
    <property type="term" value="F:ATP hydrolysis activity"/>
    <property type="evidence" value="ECO:0007669"/>
    <property type="project" value="InterPro"/>
</dbReference>
<comment type="caution">
    <text evidence="10">The sequence shown here is derived from an EMBL/GenBank/DDBJ whole genome shotgun (WGS) entry which is preliminary data.</text>
</comment>
<evidence type="ECO:0000313" key="10">
    <source>
        <dbReference type="EMBL" id="KON31673.1"/>
    </source>
</evidence>
<dbReference type="PATRIC" id="fig|1685124.3.peg.782"/>
<evidence type="ECO:0000256" key="5">
    <source>
        <dbReference type="ARBA" id="ARBA00022741"/>
    </source>
</evidence>
<dbReference type="InterPro" id="IPR003439">
    <property type="entry name" value="ABC_transporter-like_ATP-bd"/>
</dbReference>
<dbReference type="InterPro" id="IPR027417">
    <property type="entry name" value="P-loop_NTPase"/>
</dbReference>
<evidence type="ECO:0000259" key="9">
    <source>
        <dbReference type="PROSITE" id="PS50893"/>
    </source>
</evidence>
<dbReference type="PANTHER" id="PTHR42711">
    <property type="entry name" value="ABC TRANSPORTER ATP-BINDING PROTEIN"/>
    <property type="match status" value="1"/>
</dbReference>
<evidence type="ECO:0000256" key="2">
    <source>
        <dbReference type="ARBA" id="ARBA00005417"/>
    </source>
</evidence>
<dbReference type="AlphaFoldDB" id="A0A0M0BSU0"/>
<dbReference type="SUPFAM" id="SSF52540">
    <property type="entry name" value="P-loop containing nucleoside triphosphate hydrolases"/>
    <property type="match status" value="1"/>
</dbReference>
<gene>
    <name evidence="10" type="ORF">AC477_04000</name>
</gene>
<dbReference type="CDD" id="cd03230">
    <property type="entry name" value="ABC_DR_subfamily_A"/>
    <property type="match status" value="1"/>
</dbReference>
<keyword evidence="7" id="KW-1278">Translocase</keyword>
<dbReference type="PANTHER" id="PTHR42711:SF5">
    <property type="entry name" value="ABC TRANSPORTER ATP-BINDING PROTEIN NATA"/>
    <property type="match status" value="1"/>
</dbReference>
<feature type="domain" description="ABC transporter" evidence="9">
    <location>
        <begin position="4"/>
        <end position="229"/>
    </location>
</feature>
<comment type="similarity">
    <text evidence="2">Belongs to the ABC transporter superfamily.</text>
</comment>
<keyword evidence="3" id="KW-0813">Transport</keyword>
<evidence type="ECO:0000313" key="11">
    <source>
        <dbReference type="Proteomes" id="UP000037237"/>
    </source>
</evidence>
<evidence type="ECO:0000256" key="7">
    <source>
        <dbReference type="ARBA" id="ARBA00022967"/>
    </source>
</evidence>
<dbReference type="Pfam" id="PF00005">
    <property type="entry name" value="ABC_tran"/>
    <property type="match status" value="1"/>
</dbReference>
<dbReference type="Gene3D" id="3.40.50.300">
    <property type="entry name" value="P-loop containing nucleotide triphosphate hydrolases"/>
    <property type="match status" value="1"/>
</dbReference>
<proteinExistence type="inferred from homology"/>
<dbReference type="PROSITE" id="PS50893">
    <property type="entry name" value="ABC_TRANSPORTER_2"/>
    <property type="match status" value="1"/>
</dbReference>
<dbReference type="Proteomes" id="UP000037237">
    <property type="component" value="Unassembled WGS sequence"/>
</dbReference>
<dbReference type="GO" id="GO:0005524">
    <property type="term" value="F:ATP binding"/>
    <property type="evidence" value="ECO:0007669"/>
    <property type="project" value="UniProtKB-KW"/>
</dbReference>
<dbReference type="InterPro" id="IPR050763">
    <property type="entry name" value="ABC_transporter_ATP-binding"/>
</dbReference>
<dbReference type="InterPro" id="IPR003593">
    <property type="entry name" value="AAA+_ATPase"/>
</dbReference>
<dbReference type="FunFam" id="3.40.50.300:FF:000589">
    <property type="entry name" value="ABC transporter, ATP-binding subunit"/>
    <property type="match status" value="1"/>
</dbReference>
<accession>A0A0M0BSU0</accession>
<dbReference type="GO" id="GO:0005886">
    <property type="term" value="C:plasma membrane"/>
    <property type="evidence" value="ECO:0007669"/>
    <property type="project" value="UniProtKB-SubCell"/>
</dbReference>
<evidence type="ECO:0000256" key="3">
    <source>
        <dbReference type="ARBA" id="ARBA00022448"/>
    </source>
</evidence>
<evidence type="ECO:0000256" key="4">
    <source>
        <dbReference type="ARBA" id="ARBA00022475"/>
    </source>
</evidence>
<reference evidence="10 11" key="1">
    <citation type="submission" date="2015-06" db="EMBL/GenBank/DDBJ databases">
        <title>New insights into the roles of widespread benthic archaea in carbon and nitrogen cycling.</title>
        <authorList>
            <person name="Lazar C.S."/>
            <person name="Baker B.J."/>
            <person name="Seitz K.W."/>
            <person name="Hyde A.S."/>
            <person name="Dick G.J."/>
            <person name="Hinrichs K.-U."/>
            <person name="Teske A.P."/>
        </authorList>
    </citation>
    <scope>NUCLEOTIDE SEQUENCE [LARGE SCALE GENOMIC DNA]</scope>
    <source>
        <strain evidence="10">SG8-32-1</strain>
    </source>
</reference>
<name>A0A0M0BSU0_9ARCH</name>
<dbReference type="EMBL" id="LFWU01000094">
    <property type="protein sequence ID" value="KON31673.1"/>
    <property type="molecule type" value="Genomic_DNA"/>
</dbReference>
<keyword evidence="4" id="KW-1003">Cell membrane</keyword>